<dbReference type="Proteomes" id="UP001501447">
    <property type="component" value="Unassembled WGS sequence"/>
</dbReference>
<evidence type="ECO:0000313" key="3">
    <source>
        <dbReference type="Proteomes" id="UP001501447"/>
    </source>
</evidence>
<feature type="compositionally biased region" description="Polar residues" evidence="1">
    <location>
        <begin position="167"/>
        <end position="178"/>
    </location>
</feature>
<protein>
    <submittedName>
        <fullName evidence="2">Uncharacterized protein</fullName>
    </submittedName>
</protein>
<accession>A0ABN3QRY2</accession>
<evidence type="ECO:0000313" key="2">
    <source>
        <dbReference type="EMBL" id="GAA2633077.1"/>
    </source>
</evidence>
<comment type="caution">
    <text evidence="2">The sequence shown here is derived from an EMBL/GenBank/DDBJ whole genome shotgun (WGS) entry which is preliminary data.</text>
</comment>
<reference evidence="2 3" key="1">
    <citation type="journal article" date="2019" name="Int. J. Syst. Evol. Microbiol.">
        <title>The Global Catalogue of Microorganisms (GCM) 10K type strain sequencing project: providing services to taxonomists for standard genome sequencing and annotation.</title>
        <authorList>
            <consortium name="The Broad Institute Genomics Platform"/>
            <consortium name="The Broad Institute Genome Sequencing Center for Infectious Disease"/>
            <person name="Wu L."/>
            <person name="Ma J."/>
        </authorList>
    </citation>
    <scope>NUCLEOTIDE SEQUENCE [LARGE SCALE GENOMIC DNA]</scope>
    <source>
        <strain evidence="2 3">JCM 16373</strain>
    </source>
</reference>
<feature type="region of interest" description="Disordered" evidence="1">
    <location>
        <begin position="158"/>
        <end position="178"/>
    </location>
</feature>
<name>A0ABN3QRY2_9ACTN</name>
<proteinExistence type="predicted"/>
<sequence length="178" mass="16716">MTGPVMTVGGRTGPMGSGPVVSVLGMIVGGMSGRMVNAVVRTGRSGTVLGVTGGGSSVRGMTVGATAGTDVAAVIGAIGTGLHTDATSGMSAVAGMSGVAGGRMGRAVVAAGGCVMTGGVMGAGVMTAGAEVFGGTTAGVAGSGVGAIGTGRSASRCDGCRSMRRSPVTSWTRKSSRS</sequence>
<dbReference type="EMBL" id="BAAARJ010000021">
    <property type="protein sequence ID" value="GAA2633077.1"/>
    <property type="molecule type" value="Genomic_DNA"/>
</dbReference>
<gene>
    <name evidence="2" type="ORF">GCM10009863_56520</name>
</gene>
<organism evidence="2 3">
    <name type="scientific">Streptomyces axinellae</name>
    <dbReference type="NCBI Taxonomy" id="552788"/>
    <lineage>
        <taxon>Bacteria</taxon>
        <taxon>Bacillati</taxon>
        <taxon>Actinomycetota</taxon>
        <taxon>Actinomycetes</taxon>
        <taxon>Kitasatosporales</taxon>
        <taxon>Streptomycetaceae</taxon>
        <taxon>Streptomyces</taxon>
    </lineage>
</organism>
<keyword evidence="3" id="KW-1185">Reference proteome</keyword>
<evidence type="ECO:0000256" key="1">
    <source>
        <dbReference type="SAM" id="MobiDB-lite"/>
    </source>
</evidence>